<feature type="region of interest" description="Disordered" evidence="6">
    <location>
        <begin position="81"/>
        <end position="103"/>
    </location>
</feature>
<dbReference type="PANTHER" id="PTHR11070">
    <property type="entry name" value="UVRD / RECB / PCRA DNA HELICASE FAMILY MEMBER"/>
    <property type="match status" value="1"/>
</dbReference>
<keyword evidence="2 5" id="KW-0378">Hydrolase</keyword>
<reference evidence="9" key="1">
    <citation type="journal article" date="2019" name="Int. J. Syst. Evol. Microbiol.">
        <title>The Global Catalogue of Microorganisms (GCM) 10K type strain sequencing project: providing services to taxonomists for standard genome sequencing and annotation.</title>
        <authorList>
            <consortium name="The Broad Institute Genomics Platform"/>
            <consortium name="The Broad Institute Genome Sequencing Center for Infectious Disease"/>
            <person name="Wu L."/>
            <person name="Ma J."/>
        </authorList>
    </citation>
    <scope>NUCLEOTIDE SEQUENCE [LARGE SCALE GENOMIC DNA]</scope>
    <source>
        <strain evidence="9">TBRC 1826</strain>
    </source>
</reference>
<evidence type="ECO:0000313" key="8">
    <source>
        <dbReference type="EMBL" id="MFC3998001.1"/>
    </source>
</evidence>
<feature type="binding site" evidence="5">
    <location>
        <begin position="222"/>
        <end position="229"/>
    </location>
    <ligand>
        <name>ATP</name>
        <dbReference type="ChEBI" id="CHEBI:30616"/>
    </ligand>
</feature>
<keyword evidence="4 5" id="KW-0067">ATP-binding</keyword>
<feature type="domain" description="UvrD-like helicase ATP-binding" evidence="7">
    <location>
        <begin position="201"/>
        <end position="545"/>
    </location>
</feature>
<accession>A0ABV8FPC8</accession>
<keyword evidence="3 5" id="KW-0347">Helicase</keyword>
<dbReference type="Proteomes" id="UP001595847">
    <property type="component" value="Unassembled WGS sequence"/>
</dbReference>
<dbReference type="InterPro" id="IPR014016">
    <property type="entry name" value="UvrD-like_ATP-bd"/>
</dbReference>
<dbReference type="EMBL" id="JBHSBH010000012">
    <property type="protein sequence ID" value="MFC3998001.1"/>
    <property type="molecule type" value="Genomic_DNA"/>
</dbReference>
<dbReference type="Gene3D" id="3.40.50.300">
    <property type="entry name" value="P-loop containing nucleotide triphosphate hydrolases"/>
    <property type="match status" value="2"/>
</dbReference>
<evidence type="ECO:0000256" key="3">
    <source>
        <dbReference type="ARBA" id="ARBA00022806"/>
    </source>
</evidence>
<keyword evidence="1 5" id="KW-0547">Nucleotide-binding</keyword>
<proteinExistence type="predicted"/>
<sequence>MPDPARPVDPEIRAERAHLAAAREALRRMREDVLTTRTAVGDAVVDKYTNAVLRRSRALRAEHLADLPDVPLFFGRLDFPPGTVHEDAPGTEEPGTDVAPGPRPDDAVHIGRRNVHDAAGTTMVIDWRAPIAGAFYRASPREPMGVRRRRRYGFDGARLTAYEDEPLAAAGPAADGRPISGLLAAEIERPRSGPMRDIVATIQPDQDDLVRAPLDRVVCVQGAPGTGKTAVGLHRVAYLLYMERERLGRAGAVVIGPNRAFLDYIRNVLPALGELGVAHTTIDDLLGRVEVRRAEEPDAARIKGDARMAEVIRRDLWSRLRPPAETLVVRTGARRWRLYPDELAALADEVRGRGVPYGAGRGLFAGRVARALLARMEEAGWPCDDRTLTALGRDRDVRAAVAEVWPACDPARLVLGLLTDPGRLARAADGVLDPGEQAALALPGRQRTAAAARWSDADLALIDEAAGLIERPAALGHVVVDEAQDLSPMQCRAIGRRLGPASATVLGDLAQATHPAAVPDWPALLHHLGAPDAAHTELVRGYRVPEQIIGFAARLLKEIAPTLREPEAVRSAPGSLRVTAAGDGGLRAAAVRACTEALAGEGAVGLIAADGDIADLHGAVTGAGVGASLLGADDGAMGAQRLVCVPASLAKGLEFDAVVVAEPARIAGSGPRGAHRLYIALTRAVSTLHVVHAAPLPEPLR</sequence>
<organism evidence="8 9">
    <name type="scientific">Nocardiopsis sediminis</name>
    <dbReference type="NCBI Taxonomy" id="1778267"/>
    <lineage>
        <taxon>Bacteria</taxon>
        <taxon>Bacillati</taxon>
        <taxon>Actinomycetota</taxon>
        <taxon>Actinomycetes</taxon>
        <taxon>Streptosporangiales</taxon>
        <taxon>Nocardiopsidaceae</taxon>
        <taxon>Nocardiopsis</taxon>
    </lineage>
</organism>
<evidence type="ECO:0000259" key="7">
    <source>
        <dbReference type="PROSITE" id="PS51198"/>
    </source>
</evidence>
<evidence type="ECO:0000256" key="6">
    <source>
        <dbReference type="SAM" id="MobiDB-lite"/>
    </source>
</evidence>
<dbReference type="SUPFAM" id="SSF52540">
    <property type="entry name" value="P-loop containing nucleoside triphosphate hydrolases"/>
    <property type="match status" value="1"/>
</dbReference>
<dbReference type="PROSITE" id="PS51198">
    <property type="entry name" value="UVRD_HELICASE_ATP_BIND"/>
    <property type="match status" value="1"/>
</dbReference>
<gene>
    <name evidence="8" type="ORF">ACFOVU_18860</name>
</gene>
<evidence type="ECO:0000256" key="2">
    <source>
        <dbReference type="ARBA" id="ARBA00022801"/>
    </source>
</evidence>
<evidence type="ECO:0000256" key="5">
    <source>
        <dbReference type="PROSITE-ProRule" id="PRU00560"/>
    </source>
</evidence>
<dbReference type="PANTHER" id="PTHR11070:SF45">
    <property type="entry name" value="DNA 3'-5' HELICASE"/>
    <property type="match status" value="1"/>
</dbReference>
<keyword evidence="9" id="KW-1185">Reference proteome</keyword>
<name>A0ABV8FPC8_9ACTN</name>
<dbReference type="RefSeq" id="WP_378535451.1">
    <property type="nucleotide sequence ID" value="NZ_JBHSBH010000012.1"/>
</dbReference>
<dbReference type="InterPro" id="IPR000212">
    <property type="entry name" value="DNA_helicase_UvrD/REP"/>
</dbReference>
<dbReference type="InterPro" id="IPR027417">
    <property type="entry name" value="P-loop_NTPase"/>
</dbReference>
<evidence type="ECO:0000313" key="9">
    <source>
        <dbReference type="Proteomes" id="UP001595847"/>
    </source>
</evidence>
<protein>
    <submittedName>
        <fullName evidence="8">HelD family protein</fullName>
    </submittedName>
</protein>
<evidence type="ECO:0000256" key="1">
    <source>
        <dbReference type="ARBA" id="ARBA00022741"/>
    </source>
</evidence>
<evidence type="ECO:0000256" key="4">
    <source>
        <dbReference type="ARBA" id="ARBA00022840"/>
    </source>
</evidence>
<comment type="caution">
    <text evidence="8">The sequence shown here is derived from an EMBL/GenBank/DDBJ whole genome shotgun (WGS) entry which is preliminary data.</text>
</comment>